<dbReference type="SUPFAM" id="SSF54427">
    <property type="entry name" value="NTF2-like"/>
    <property type="match status" value="1"/>
</dbReference>
<dbReference type="RefSeq" id="WP_182858268.1">
    <property type="nucleotide sequence ID" value="NZ_WMLF01000745.1"/>
</dbReference>
<feature type="domain" description="SnoaL-like" evidence="1">
    <location>
        <begin position="8"/>
        <end position="101"/>
    </location>
</feature>
<dbReference type="Proteomes" id="UP000766698">
    <property type="component" value="Unassembled WGS sequence"/>
</dbReference>
<reference evidence="3" key="1">
    <citation type="journal article" date="2020" name="Syst. Appl. Microbiol.">
        <title>Streptomyces alkaliterrae sp. nov., isolated from an alkaline soil, and emended descriptions of Streptomyces alkaliphilus, Streptomyces calidiresistens and Streptomyces durbertensis.</title>
        <authorList>
            <person name="Swiecimska M."/>
            <person name="Golinska P."/>
            <person name="Nouioui I."/>
            <person name="Wypij M."/>
            <person name="Rai M."/>
            <person name="Sangal V."/>
            <person name="Goodfellow M."/>
        </authorList>
    </citation>
    <scope>NUCLEOTIDE SEQUENCE [LARGE SCALE GENOMIC DNA]</scope>
    <source>
        <strain evidence="3">DSM 104538</strain>
    </source>
</reference>
<protein>
    <submittedName>
        <fullName evidence="2">Nuclear transport factor 2 family protein</fullName>
    </submittedName>
</protein>
<evidence type="ECO:0000259" key="1">
    <source>
        <dbReference type="Pfam" id="PF12680"/>
    </source>
</evidence>
<evidence type="ECO:0000313" key="3">
    <source>
        <dbReference type="Proteomes" id="UP000766698"/>
    </source>
</evidence>
<proteinExistence type="predicted"/>
<comment type="caution">
    <text evidence="2">The sequence shown here is derived from an EMBL/GenBank/DDBJ whole genome shotgun (WGS) entry which is preliminary data.</text>
</comment>
<name>A0ABR6ENZ7_9ACTN</name>
<keyword evidence="3" id="KW-1185">Reference proteome</keyword>
<gene>
    <name evidence="2" type="ORF">GL263_26475</name>
</gene>
<dbReference type="EMBL" id="WMLF01000745">
    <property type="protein sequence ID" value="MBB1247066.1"/>
    <property type="molecule type" value="Genomic_DNA"/>
</dbReference>
<dbReference type="Pfam" id="PF12680">
    <property type="entry name" value="SnoaL_2"/>
    <property type="match status" value="1"/>
</dbReference>
<dbReference type="InterPro" id="IPR032710">
    <property type="entry name" value="NTF2-like_dom_sf"/>
</dbReference>
<organism evidence="2 3">
    <name type="scientific">Streptomyces durbertensis</name>
    <dbReference type="NCBI Taxonomy" id="2448886"/>
    <lineage>
        <taxon>Bacteria</taxon>
        <taxon>Bacillati</taxon>
        <taxon>Actinomycetota</taxon>
        <taxon>Actinomycetes</taxon>
        <taxon>Kitasatosporales</taxon>
        <taxon>Streptomycetaceae</taxon>
        <taxon>Streptomyces</taxon>
    </lineage>
</organism>
<evidence type="ECO:0000313" key="2">
    <source>
        <dbReference type="EMBL" id="MBB1247066.1"/>
    </source>
</evidence>
<accession>A0ABR6ENZ7</accession>
<dbReference type="Gene3D" id="3.10.450.50">
    <property type="match status" value="1"/>
</dbReference>
<sequence>MVDPITVVRRQLDAYNAHDLDAFVATYSPGVRVDRPDGTTLEGTDALRAAYAEQFAAARCHAEVENRLTEGRWVVDQEVAHGLADEPIRLLVAYRVTDDRIDMVRFLT</sequence>
<dbReference type="InterPro" id="IPR037401">
    <property type="entry name" value="SnoaL-like"/>
</dbReference>